<proteinExistence type="predicted"/>
<dbReference type="CDD" id="cd12914">
    <property type="entry name" value="PDC1_DGC_like"/>
    <property type="match status" value="1"/>
</dbReference>
<dbReference type="AlphaFoldDB" id="A0A6P2NPG0"/>
<dbReference type="InterPro" id="IPR000160">
    <property type="entry name" value="GGDEF_dom"/>
</dbReference>
<feature type="transmembrane region" description="Helical" evidence="8">
    <location>
        <begin position="6"/>
        <end position="31"/>
    </location>
</feature>
<dbReference type="Pfam" id="PF00990">
    <property type="entry name" value="GGDEF"/>
    <property type="match status" value="1"/>
</dbReference>
<organism evidence="10 11">
    <name type="scientific">Burkholderia lata (strain ATCC 17760 / DSM 23089 / LMG 22485 / NCIMB 9086 / R18194 / 383)</name>
    <dbReference type="NCBI Taxonomy" id="482957"/>
    <lineage>
        <taxon>Bacteria</taxon>
        <taxon>Pseudomonadati</taxon>
        <taxon>Pseudomonadota</taxon>
        <taxon>Betaproteobacteria</taxon>
        <taxon>Burkholderiales</taxon>
        <taxon>Burkholderiaceae</taxon>
        <taxon>Burkholderia</taxon>
        <taxon>Burkholderia cepacia complex</taxon>
    </lineage>
</organism>
<dbReference type="GO" id="GO:0043709">
    <property type="term" value="P:cell adhesion involved in single-species biofilm formation"/>
    <property type="evidence" value="ECO:0007669"/>
    <property type="project" value="TreeGrafter"/>
</dbReference>
<evidence type="ECO:0000256" key="4">
    <source>
        <dbReference type="ARBA" id="ARBA00022692"/>
    </source>
</evidence>
<evidence type="ECO:0000256" key="3">
    <source>
        <dbReference type="ARBA" id="ARBA00022475"/>
    </source>
</evidence>
<dbReference type="InterPro" id="IPR033479">
    <property type="entry name" value="dCache_1"/>
</dbReference>
<dbReference type="PROSITE" id="PS51257">
    <property type="entry name" value="PROKAR_LIPOPROTEIN"/>
    <property type="match status" value="1"/>
</dbReference>
<dbReference type="RefSeq" id="WP_175033181.1">
    <property type="nucleotide sequence ID" value="NZ_CABVPW010000023.1"/>
</dbReference>
<keyword evidence="5 8" id="KW-1133">Transmembrane helix</keyword>
<dbReference type="GO" id="GO:1902201">
    <property type="term" value="P:negative regulation of bacterial-type flagellum-dependent cell motility"/>
    <property type="evidence" value="ECO:0007669"/>
    <property type="project" value="TreeGrafter"/>
</dbReference>
<dbReference type="PROSITE" id="PS50887">
    <property type="entry name" value="GGDEF"/>
    <property type="match status" value="1"/>
</dbReference>
<dbReference type="Gene3D" id="3.30.450.20">
    <property type="entry name" value="PAS domain"/>
    <property type="match status" value="2"/>
</dbReference>
<dbReference type="CDD" id="cd12915">
    <property type="entry name" value="PDC2_DGC_like"/>
    <property type="match status" value="1"/>
</dbReference>
<evidence type="ECO:0000256" key="5">
    <source>
        <dbReference type="ARBA" id="ARBA00022989"/>
    </source>
</evidence>
<dbReference type="FunFam" id="3.30.70.270:FF:000001">
    <property type="entry name" value="Diguanylate cyclase domain protein"/>
    <property type="match status" value="1"/>
</dbReference>
<feature type="transmembrane region" description="Helical" evidence="8">
    <location>
        <begin position="285"/>
        <end position="306"/>
    </location>
</feature>
<dbReference type="PANTHER" id="PTHR45138:SF9">
    <property type="entry name" value="DIGUANYLATE CYCLASE DGCM-RELATED"/>
    <property type="match status" value="1"/>
</dbReference>
<dbReference type="InterPro" id="IPR029787">
    <property type="entry name" value="Nucleotide_cyclase"/>
</dbReference>
<dbReference type="Gene3D" id="3.30.70.270">
    <property type="match status" value="1"/>
</dbReference>
<evidence type="ECO:0000256" key="2">
    <source>
        <dbReference type="ARBA" id="ARBA00012528"/>
    </source>
</evidence>
<feature type="domain" description="GGDEF" evidence="9">
    <location>
        <begin position="354"/>
        <end position="490"/>
    </location>
</feature>
<evidence type="ECO:0000313" key="10">
    <source>
        <dbReference type="EMBL" id="VWB96562.1"/>
    </source>
</evidence>
<evidence type="ECO:0000256" key="1">
    <source>
        <dbReference type="ARBA" id="ARBA00004651"/>
    </source>
</evidence>
<dbReference type="SMART" id="SM00267">
    <property type="entry name" value="GGDEF"/>
    <property type="match status" value="1"/>
</dbReference>
<evidence type="ECO:0000313" key="11">
    <source>
        <dbReference type="Proteomes" id="UP000494218"/>
    </source>
</evidence>
<dbReference type="Pfam" id="PF02743">
    <property type="entry name" value="dCache_1"/>
    <property type="match status" value="1"/>
</dbReference>
<evidence type="ECO:0000256" key="7">
    <source>
        <dbReference type="ARBA" id="ARBA00034247"/>
    </source>
</evidence>
<dbReference type="GO" id="GO:0005886">
    <property type="term" value="C:plasma membrane"/>
    <property type="evidence" value="ECO:0007669"/>
    <property type="project" value="UniProtKB-SubCell"/>
</dbReference>
<dbReference type="Proteomes" id="UP000494218">
    <property type="component" value="Unassembled WGS sequence"/>
</dbReference>
<sequence length="492" mass="54061">MQPRTAAPYTIVAIGIVVACALMGLCVLQLIQSRQDARERASETSRNLGLIAERDIERNIELYDLSLQALIHGLQRPDVMAATPAVRRDVLFDHAMTAQFLGSMLVLDADGNIILDSANGVPRHGNFADRKYFTVHRDNPNVGLYISDPFASRLRGGTLSIALTRRISNPDGSFAGIALLAVNLEYFHQLFAGLSLGQHGSVSLIGRDGIMVMRQPYNVSIVGRDISKAVTFRRFQAAPEGAFSETASIDGVRRLYYFKHLPKLPLIIMVAEAEQDIYGTWRHRALMIGALVVTFGASFIALSIVLGGQLRRRMRAESELVLLARTDGLTGLNNRRSFGEVLNREWRRARREHSVFSLLFVDVDRFKAYNDTYGHPAGDDALAAVARCIGENIRRPVDTAARYGGEEFVVLLPDTAQPGATLIAERIRVAIDALALEHAGSEYGRLTASIGLASWMPDRDEEPGALIKAADEALYCAKTTGRNRVAAFQSQV</sequence>
<dbReference type="InterPro" id="IPR043128">
    <property type="entry name" value="Rev_trsase/Diguanyl_cyclase"/>
</dbReference>
<protein>
    <recommendedName>
        <fullName evidence="2">diguanylate cyclase</fullName>
        <ecNumber evidence="2">2.7.7.65</ecNumber>
    </recommendedName>
</protein>
<dbReference type="EMBL" id="CABVPW010000023">
    <property type="protein sequence ID" value="VWB96562.1"/>
    <property type="molecule type" value="Genomic_DNA"/>
</dbReference>
<accession>A0A6P2NPG0</accession>
<keyword evidence="4 8" id="KW-0812">Transmembrane</keyword>
<name>A0A6P2NPG0_BURL3</name>
<keyword evidence="6 8" id="KW-0472">Membrane</keyword>
<dbReference type="InterPro" id="IPR050469">
    <property type="entry name" value="Diguanylate_Cyclase"/>
</dbReference>
<reference evidence="10 11" key="1">
    <citation type="submission" date="2019-09" db="EMBL/GenBank/DDBJ databases">
        <authorList>
            <person name="Depoorter E."/>
        </authorList>
    </citation>
    <scope>NUCLEOTIDE SEQUENCE [LARGE SCALE GENOMIC DNA]</scope>
    <source>
        <strain evidence="10">LMG 23254</strain>
    </source>
</reference>
<dbReference type="GO" id="GO:0052621">
    <property type="term" value="F:diguanylate cyclase activity"/>
    <property type="evidence" value="ECO:0007669"/>
    <property type="project" value="UniProtKB-EC"/>
</dbReference>
<evidence type="ECO:0000259" key="9">
    <source>
        <dbReference type="PROSITE" id="PS50887"/>
    </source>
</evidence>
<gene>
    <name evidence="10" type="ORF">BLA23254_04588</name>
</gene>
<dbReference type="PANTHER" id="PTHR45138">
    <property type="entry name" value="REGULATORY COMPONENTS OF SENSORY TRANSDUCTION SYSTEM"/>
    <property type="match status" value="1"/>
</dbReference>
<dbReference type="SUPFAM" id="SSF55073">
    <property type="entry name" value="Nucleotide cyclase"/>
    <property type="match status" value="1"/>
</dbReference>
<dbReference type="NCBIfam" id="TIGR00254">
    <property type="entry name" value="GGDEF"/>
    <property type="match status" value="1"/>
</dbReference>
<comment type="subcellular location">
    <subcellularLocation>
        <location evidence="1">Cell membrane</location>
        <topology evidence="1">Multi-pass membrane protein</topology>
    </subcellularLocation>
</comment>
<evidence type="ECO:0000256" key="6">
    <source>
        <dbReference type="ARBA" id="ARBA00023136"/>
    </source>
</evidence>
<evidence type="ECO:0000256" key="8">
    <source>
        <dbReference type="SAM" id="Phobius"/>
    </source>
</evidence>
<comment type="catalytic activity">
    <reaction evidence="7">
        <text>2 GTP = 3',3'-c-di-GMP + 2 diphosphate</text>
        <dbReference type="Rhea" id="RHEA:24898"/>
        <dbReference type="ChEBI" id="CHEBI:33019"/>
        <dbReference type="ChEBI" id="CHEBI:37565"/>
        <dbReference type="ChEBI" id="CHEBI:58805"/>
        <dbReference type="EC" id="2.7.7.65"/>
    </reaction>
</comment>
<dbReference type="EC" id="2.7.7.65" evidence="2"/>
<dbReference type="CDD" id="cd01949">
    <property type="entry name" value="GGDEF"/>
    <property type="match status" value="1"/>
</dbReference>
<keyword evidence="3" id="KW-1003">Cell membrane</keyword>